<dbReference type="AlphaFoldDB" id="A0A915HI80"/>
<keyword evidence="1" id="KW-1185">Reference proteome</keyword>
<evidence type="ECO:0000313" key="2">
    <source>
        <dbReference type="WBParaSite" id="nRc.2.0.1.t01144-RA"/>
    </source>
</evidence>
<dbReference type="OMA" id="DLCALEM"/>
<dbReference type="CDD" id="cd09917">
    <property type="entry name" value="F-box_SF"/>
    <property type="match status" value="1"/>
</dbReference>
<dbReference type="WBParaSite" id="nRc.2.0.1.t01144-RA">
    <property type="protein sequence ID" value="nRc.2.0.1.t01144-RA"/>
    <property type="gene ID" value="nRc.2.0.1.g01144"/>
</dbReference>
<proteinExistence type="predicted"/>
<evidence type="ECO:0000313" key="1">
    <source>
        <dbReference type="Proteomes" id="UP000887565"/>
    </source>
</evidence>
<accession>A0A915HI80</accession>
<dbReference type="Proteomes" id="UP000887565">
    <property type="component" value="Unplaced"/>
</dbReference>
<protein>
    <submittedName>
        <fullName evidence="2">F-box domain-containing protein</fullName>
    </submittedName>
</protein>
<reference evidence="2" key="1">
    <citation type="submission" date="2022-11" db="UniProtKB">
        <authorList>
            <consortium name="WormBaseParasite"/>
        </authorList>
    </citation>
    <scope>IDENTIFICATION</scope>
</reference>
<name>A0A915HI80_ROMCU</name>
<sequence length="302" mass="35431">MLDMLPETVLRKLCKFYLSFGDRRRLSSTCRFLNKIVEKSWLDVYRLTLDRSIRELSNPKDGPTALGGNANVVAKFFVPTDTLWPQRLYKLDTTNTNCAILKKDYKELFFLFKKCARLREIKFCDDTSISYTSLLIFPYKKSTITFSRSTVEKKVIGASMMRLLCHFTFYTVNVLNLSFTMFSWHDFEEAAPSFSNLIELRMEHCRIYVSHRRAWNVEKYAKFLSTYIIDYPRIKGQMSRGVKCLLFSCCSIFHELQRVYVGAAEFQSTGCIVYSFGREFPGAFYRIADMKFAWWDSVLTCF</sequence>
<organism evidence="1 2">
    <name type="scientific">Romanomermis culicivorax</name>
    <name type="common">Nematode worm</name>
    <dbReference type="NCBI Taxonomy" id="13658"/>
    <lineage>
        <taxon>Eukaryota</taxon>
        <taxon>Metazoa</taxon>
        <taxon>Ecdysozoa</taxon>
        <taxon>Nematoda</taxon>
        <taxon>Enoplea</taxon>
        <taxon>Dorylaimia</taxon>
        <taxon>Mermithida</taxon>
        <taxon>Mermithoidea</taxon>
        <taxon>Mermithidae</taxon>
        <taxon>Romanomermis</taxon>
    </lineage>
</organism>